<dbReference type="Gramene" id="CDF33453">
    <property type="protein sequence ID" value="CDF33453"/>
    <property type="gene ID" value="CHC_T00002247001"/>
</dbReference>
<dbReference type="GeneID" id="17320971"/>
<dbReference type="InterPro" id="IPR000535">
    <property type="entry name" value="MSP_dom"/>
</dbReference>
<feature type="compositionally biased region" description="Polar residues" evidence="1">
    <location>
        <begin position="129"/>
        <end position="142"/>
    </location>
</feature>
<dbReference type="PROSITE" id="PS50202">
    <property type="entry name" value="MSP"/>
    <property type="match status" value="1"/>
</dbReference>
<reference evidence="4" key="1">
    <citation type="journal article" date="2013" name="Proc. Natl. Acad. Sci. U.S.A.">
        <title>Genome structure and metabolic features in the red seaweed Chondrus crispus shed light on evolution of the Archaeplastida.</title>
        <authorList>
            <person name="Collen J."/>
            <person name="Porcel B."/>
            <person name="Carre W."/>
            <person name="Ball S.G."/>
            <person name="Chaparro C."/>
            <person name="Tonon T."/>
            <person name="Barbeyron T."/>
            <person name="Michel G."/>
            <person name="Noel B."/>
            <person name="Valentin K."/>
            <person name="Elias M."/>
            <person name="Artiguenave F."/>
            <person name="Arun A."/>
            <person name="Aury J.M."/>
            <person name="Barbosa-Neto J.F."/>
            <person name="Bothwell J.H."/>
            <person name="Bouget F.Y."/>
            <person name="Brillet L."/>
            <person name="Cabello-Hurtado F."/>
            <person name="Capella-Gutierrez S."/>
            <person name="Charrier B."/>
            <person name="Cladiere L."/>
            <person name="Cock J.M."/>
            <person name="Coelho S.M."/>
            <person name="Colleoni C."/>
            <person name="Czjzek M."/>
            <person name="Da Silva C."/>
            <person name="Delage L."/>
            <person name="Denoeud F."/>
            <person name="Deschamps P."/>
            <person name="Dittami S.M."/>
            <person name="Gabaldon T."/>
            <person name="Gachon C.M."/>
            <person name="Groisillier A."/>
            <person name="Herve C."/>
            <person name="Jabbari K."/>
            <person name="Katinka M."/>
            <person name="Kloareg B."/>
            <person name="Kowalczyk N."/>
            <person name="Labadie K."/>
            <person name="Leblanc C."/>
            <person name="Lopez P.J."/>
            <person name="McLachlan D.H."/>
            <person name="Meslet-Cladiere L."/>
            <person name="Moustafa A."/>
            <person name="Nehr Z."/>
            <person name="Nyvall Collen P."/>
            <person name="Panaud O."/>
            <person name="Partensky F."/>
            <person name="Poulain J."/>
            <person name="Rensing S.A."/>
            <person name="Rousvoal S."/>
            <person name="Samson G."/>
            <person name="Symeonidi A."/>
            <person name="Weissenbach J."/>
            <person name="Zambounis A."/>
            <person name="Wincker P."/>
            <person name="Boyen C."/>
        </authorList>
    </citation>
    <scope>NUCLEOTIDE SEQUENCE [LARGE SCALE GENOMIC DNA]</scope>
    <source>
        <strain evidence="4">cv. Stackhouse</strain>
    </source>
</reference>
<evidence type="ECO:0000313" key="3">
    <source>
        <dbReference type="EMBL" id="CDF33453.1"/>
    </source>
</evidence>
<evidence type="ECO:0000259" key="2">
    <source>
        <dbReference type="PROSITE" id="PS50202"/>
    </source>
</evidence>
<evidence type="ECO:0000313" key="4">
    <source>
        <dbReference type="Proteomes" id="UP000012073"/>
    </source>
</evidence>
<keyword evidence="4" id="KW-1185">Reference proteome</keyword>
<proteinExistence type="predicted"/>
<dbReference type="InterPro" id="IPR013783">
    <property type="entry name" value="Ig-like_fold"/>
</dbReference>
<sequence length="575" mass="64142">MPLAVYVNQHFLSFPCNSLAPHRAIFRITNDTYTTVVFKVTSSAGNIYTVSPSVDEIPHRQGRDVTVSLTPPCPAAQYGNHPAHTVTVIATAVPLQKTPPYKPGSPFAIEHEPNASKWILPIKYFPEANDTSAKSPQASTPPNLEPNIQHLPPGRPQPPVKIPLAPQQPTQHPDAGVSKGGISVQRQNMSTGTHSIKMKVKIKISNPGPKFYSLLMKLISKREQGSGIKDDIPEIGPTAPSPMHIPAAGVARGNRELARQTVARHNIPWKRTDWIENVSSWMIERLEEDYNAKCNASSIGLQVLVGGVMVRAKTSIGDFMVIAYPGSGGGAAKIAVLGHMVPRYIFKVVCVSENKEAVLMRDHPGPFEFKASVKEAEAATKDYVRMQMGTIGRTSELVEGGLMDLRSEVLLRKLDNLEQLPMFRDMASREAFKKSARWYLGTNRRIRNGVTELMGCGIPETVLGGQGCRKDEGGEHYLFHRWFEGFVGCALAAVDEWLLREGLFLEMWSCFGETERMERWRAIGKCVHWLSLLVMRLEYAQYSEAESAEREWWLTQAGCALVKMKDRFIETYHRW</sequence>
<dbReference type="Gene3D" id="2.60.40.10">
    <property type="entry name" value="Immunoglobulins"/>
    <property type="match status" value="1"/>
</dbReference>
<organism evidence="3 4">
    <name type="scientific">Chondrus crispus</name>
    <name type="common">Carrageen Irish moss</name>
    <name type="synonym">Polymorpha crispa</name>
    <dbReference type="NCBI Taxonomy" id="2769"/>
    <lineage>
        <taxon>Eukaryota</taxon>
        <taxon>Rhodophyta</taxon>
        <taxon>Florideophyceae</taxon>
        <taxon>Rhodymeniophycidae</taxon>
        <taxon>Gigartinales</taxon>
        <taxon>Gigartinaceae</taxon>
        <taxon>Chondrus</taxon>
    </lineage>
</organism>
<dbReference type="SUPFAM" id="SSF49354">
    <property type="entry name" value="PapD-like"/>
    <property type="match status" value="1"/>
</dbReference>
<feature type="domain" description="MSP" evidence="2">
    <location>
        <begin position="1"/>
        <end position="125"/>
    </location>
</feature>
<dbReference type="RefSeq" id="XP_005713256.1">
    <property type="nucleotide sequence ID" value="XM_005713199.1"/>
</dbReference>
<protein>
    <recommendedName>
        <fullName evidence="2">MSP domain-containing protein</fullName>
    </recommendedName>
</protein>
<dbReference type="AlphaFoldDB" id="R7Q6J2"/>
<feature type="region of interest" description="Disordered" evidence="1">
    <location>
        <begin position="129"/>
        <end position="179"/>
    </location>
</feature>
<gene>
    <name evidence="3" type="ORF">CHC_T00002247001</name>
</gene>
<name>R7Q6J2_CHOCR</name>
<evidence type="ECO:0000256" key="1">
    <source>
        <dbReference type="SAM" id="MobiDB-lite"/>
    </source>
</evidence>
<dbReference type="Proteomes" id="UP000012073">
    <property type="component" value="Unassembled WGS sequence"/>
</dbReference>
<dbReference type="KEGG" id="ccp:CHC_T00002247001"/>
<dbReference type="InterPro" id="IPR008962">
    <property type="entry name" value="PapD-like_sf"/>
</dbReference>
<dbReference type="EMBL" id="HG001646">
    <property type="protein sequence ID" value="CDF33453.1"/>
    <property type="molecule type" value="Genomic_DNA"/>
</dbReference>
<accession>R7Q6J2</accession>